<proteinExistence type="predicted"/>
<dbReference type="GO" id="GO:0005737">
    <property type="term" value="C:cytoplasm"/>
    <property type="evidence" value="ECO:0007669"/>
    <property type="project" value="TreeGrafter"/>
</dbReference>
<dbReference type="Gene3D" id="3.40.50.1240">
    <property type="entry name" value="Phosphoglycerate mutase-like"/>
    <property type="match status" value="1"/>
</dbReference>
<dbReference type="EMBL" id="LILB01000001">
    <property type="protein sequence ID" value="KOO51684.1"/>
    <property type="molecule type" value="Genomic_DNA"/>
</dbReference>
<dbReference type="GeneID" id="301135323"/>
<sequence length="191" mass="22084">MELVFIRHGQGEHTLDVPKSLQIEDPALTSIGKEQALLLRNQFPLTDEDVIIISPIRRTLETAFIWSENKNCRKIVSPLVAPRIFPIHSSMYTLPCDKIIDLEIIEHDYPTFEMDSKPSIELWSDGINTLTEQQFTYLAEKFIGDCKKLHKEKIYIVSHDGTITSYRQMLSGQRLTRNDFPKETGWFSVKC</sequence>
<dbReference type="CDD" id="cd07040">
    <property type="entry name" value="HP"/>
    <property type="match status" value="1"/>
</dbReference>
<evidence type="ECO:0000313" key="1">
    <source>
        <dbReference type="EMBL" id="KOO51684.1"/>
    </source>
</evidence>
<dbReference type="InterPro" id="IPR013078">
    <property type="entry name" value="His_Pase_superF_clade-1"/>
</dbReference>
<comment type="caution">
    <text evidence="1">The sequence shown here is derived from an EMBL/GenBank/DDBJ whole genome shotgun (WGS) entry which is preliminary data.</text>
</comment>
<evidence type="ECO:0000313" key="2">
    <source>
        <dbReference type="Proteomes" id="UP000036867"/>
    </source>
</evidence>
<dbReference type="GO" id="GO:0016791">
    <property type="term" value="F:phosphatase activity"/>
    <property type="evidence" value="ECO:0007669"/>
    <property type="project" value="TreeGrafter"/>
</dbReference>
<dbReference type="PANTHER" id="PTHR48100">
    <property type="entry name" value="BROAD-SPECIFICITY PHOSPHATASE YOR283W-RELATED"/>
    <property type="match status" value="1"/>
</dbReference>
<dbReference type="OrthoDB" id="2435937at2"/>
<protein>
    <submittedName>
        <fullName evidence="1">Phosphoglycerate mutase</fullName>
    </submittedName>
</protein>
<dbReference type="SUPFAM" id="SSF53254">
    <property type="entry name" value="Phosphoglycerate mutase-like"/>
    <property type="match status" value="1"/>
</dbReference>
<accession>A0A0M0LKW3</accession>
<gene>
    <name evidence="1" type="ORF">AMD00_04295</name>
</gene>
<dbReference type="STRING" id="263475.AMD00_04295"/>
<dbReference type="InterPro" id="IPR050275">
    <property type="entry name" value="PGM_Phosphatase"/>
</dbReference>
<keyword evidence="2" id="KW-1185">Reference proteome</keyword>
<dbReference type="Pfam" id="PF00300">
    <property type="entry name" value="His_Phos_1"/>
    <property type="match status" value="1"/>
</dbReference>
<name>A0A0M0LKW3_9BACL</name>
<reference evidence="2" key="1">
    <citation type="submission" date="2015-08" db="EMBL/GenBank/DDBJ databases">
        <title>Fjat-10028 dsm 16317.</title>
        <authorList>
            <person name="Liu B."/>
            <person name="Wang J."/>
            <person name="Zhu Y."/>
            <person name="Liu G."/>
            <person name="Chen Q."/>
            <person name="Chen Z."/>
            <person name="Lan J."/>
            <person name="Che J."/>
            <person name="Ge C."/>
            <person name="Shi H."/>
            <person name="Pan Z."/>
            <person name="Liu X."/>
        </authorList>
    </citation>
    <scope>NUCLEOTIDE SEQUENCE [LARGE SCALE GENOMIC DNA]</scope>
    <source>
        <strain evidence="2">DSM 16317</strain>
    </source>
</reference>
<dbReference type="PANTHER" id="PTHR48100:SF1">
    <property type="entry name" value="HISTIDINE PHOSPHATASE FAMILY PROTEIN-RELATED"/>
    <property type="match status" value="1"/>
</dbReference>
<dbReference type="AlphaFoldDB" id="A0A0M0LKW3"/>
<dbReference type="SMART" id="SM00855">
    <property type="entry name" value="PGAM"/>
    <property type="match status" value="1"/>
</dbReference>
<dbReference type="InterPro" id="IPR029033">
    <property type="entry name" value="His_PPase_superfam"/>
</dbReference>
<organism evidence="1 2">
    <name type="scientific">Viridibacillus arvi</name>
    <dbReference type="NCBI Taxonomy" id="263475"/>
    <lineage>
        <taxon>Bacteria</taxon>
        <taxon>Bacillati</taxon>
        <taxon>Bacillota</taxon>
        <taxon>Bacilli</taxon>
        <taxon>Bacillales</taxon>
        <taxon>Caryophanaceae</taxon>
        <taxon>Viridibacillus</taxon>
    </lineage>
</organism>
<dbReference type="RefSeq" id="WP_053415839.1">
    <property type="nucleotide sequence ID" value="NZ_LILB01000001.1"/>
</dbReference>
<dbReference type="Proteomes" id="UP000036867">
    <property type="component" value="Unassembled WGS sequence"/>
</dbReference>